<name>A0A5N6L2X0_9ROSI</name>
<dbReference type="GO" id="GO:0009898">
    <property type="term" value="C:cytoplasmic side of plasma membrane"/>
    <property type="evidence" value="ECO:0007669"/>
    <property type="project" value="TreeGrafter"/>
</dbReference>
<evidence type="ECO:0000256" key="4">
    <source>
        <dbReference type="SAM" id="Coils"/>
    </source>
</evidence>
<dbReference type="PANTHER" id="PTHR22761:SF10">
    <property type="entry name" value="GH13992P"/>
    <property type="match status" value="1"/>
</dbReference>
<proteinExistence type="inferred from homology"/>
<dbReference type="Proteomes" id="UP000327013">
    <property type="component" value="Unassembled WGS sequence"/>
</dbReference>
<dbReference type="AlphaFoldDB" id="A0A5N6L2X0"/>
<protein>
    <submittedName>
        <fullName evidence="6">Uncharacterized protein</fullName>
    </submittedName>
</protein>
<comment type="subcellular location">
    <subcellularLocation>
        <location evidence="1">Endosome</location>
    </subcellularLocation>
</comment>
<comment type="similarity">
    <text evidence="2">Belongs to the SNF7 family.</text>
</comment>
<feature type="region of interest" description="Disordered" evidence="5">
    <location>
        <begin position="84"/>
        <end position="104"/>
    </location>
</feature>
<evidence type="ECO:0000313" key="7">
    <source>
        <dbReference type="Proteomes" id="UP000327013"/>
    </source>
</evidence>
<feature type="compositionally biased region" description="Basic and acidic residues" evidence="5">
    <location>
        <begin position="350"/>
        <end position="360"/>
    </location>
</feature>
<dbReference type="PANTHER" id="PTHR22761">
    <property type="entry name" value="CHARGED MULTIVESICULAR BODY PROTEIN"/>
    <property type="match status" value="1"/>
</dbReference>
<keyword evidence="4" id="KW-0175">Coiled coil</keyword>
<dbReference type="GO" id="GO:0006900">
    <property type="term" value="P:vesicle budding from membrane"/>
    <property type="evidence" value="ECO:0007669"/>
    <property type="project" value="TreeGrafter"/>
</dbReference>
<dbReference type="GO" id="GO:0032511">
    <property type="term" value="P:late endosome to vacuole transport via multivesicular body sorting pathway"/>
    <property type="evidence" value="ECO:0007669"/>
    <property type="project" value="TreeGrafter"/>
</dbReference>
<dbReference type="GO" id="GO:0000815">
    <property type="term" value="C:ESCRT III complex"/>
    <property type="evidence" value="ECO:0007669"/>
    <property type="project" value="TreeGrafter"/>
</dbReference>
<evidence type="ECO:0000256" key="1">
    <source>
        <dbReference type="ARBA" id="ARBA00004177"/>
    </source>
</evidence>
<evidence type="ECO:0000256" key="3">
    <source>
        <dbReference type="ARBA" id="ARBA00022753"/>
    </source>
</evidence>
<evidence type="ECO:0000256" key="2">
    <source>
        <dbReference type="ARBA" id="ARBA00006190"/>
    </source>
</evidence>
<reference evidence="6 7" key="1">
    <citation type="submission" date="2019-06" db="EMBL/GenBank/DDBJ databases">
        <title>A chromosomal-level reference genome of Carpinus fangiana (Coryloideae, Betulaceae).</title>
        <authorList>
            <person name="Yang X."/>
            <person name="Wang Z."/>
            <person name="Zhang L."/>
            <person name="Hao G."/>
            <person name="Liu J."/>
            <person name="Yang Y."/>
        </authorList>
    </citation>
    <scope>NUCLEOTIDE SEQUENCE [LARGE SCALE GENOMIC DNA]</scope>
    <source>
        <strain evidence="6">Cfa_2016G</strain>
        <tissue evidence="6">Leaf</tissue>
    </source>
</reference>
<keyword evidence="7" id="KW-1185">Reference proteome</keyword>
<dbReference type="InterPro" id="IPR005024">
    <property type="entry name" value="Snf7_fam"/>
</dbReference>
<sequence>MHFALSNAARCFLNECETISIPLSAESKVVVRNVDVEMAADERPTLESGAGNLRHMAVMHHTRPAAPATSSPFHLYSPPRSFKAAKLPPANRQPPPCDSDVLTRRKPHLPVSRTRSFELQLYDTLDLRALAAAINMSGWGMGWFGGAGAAKKKDAPKNAILQLRSTLDMLAKREKHLQNQADDQQGQARKFLAANNQTQAKAALRRKKAFEHNLEQTQAQMMTVEREISSIETANINKETLDAMKNASSAMKQIHNGLTIDKVDATMEDLRDQHAIGEEIADALTQGAVTAGMADEDELQDELDEMMKEELDEKMLKSGSVPVGDRVDMLPTPQQGSKASRVEEDDEDEELKRLQAEMAM</sequence>
<feature type="coiled-coil region" evidence="4">
    <location>
        <begin position="167"/>
        <end position="234"/>
    </location>
</feature>
<gene>
    <name evidence="6" type="ORF">FH972_026081</name>
</gene>
<comment type="caution">
    <text evidence="6">The sequence shown here is derived from an EMBL/GenBank/DDBJ whole genome shotgun (WGS) entry which is preliminary data.</text>
</comment>
<evidence type="ECO:0000313" key="6">
    <source>
        <dbReference type="EMBL" id="KAB8627248.1"/>
    </source>
</evidence>
<dbReference type="Gene3D" id="1.10.287.1060">
    <property type="entry name" value="ESAT-6-like"/>
    <property type="match status" value="1"/>
</dbReference>
<dbReference type="GO" id="GO:0005771">
    <property type="term" value="C:multivesicular body"/>
    <property type="evidence" value="ECO:0007669"/>
    <property type="project" value="TreeGrafter"/>
</dbReference>
<accession>A0A5N6L2X0</accession>
<dbReference type="EMBL" id="VIBQ01000076">
    <property type="protein sequence ID" value="KAB8627248.1"/>
    <property type="molecule type" value="Genomic_DNA"/>
</dbReference>
<feature type="region of interest" description="Disordered" evidence="5">
    <location>
        <begin position="312"/>
        <end position="360"/>
    </location>
</feature>
<evidence type="ECO:0000256" key="5">
    <source>
        <dbReference type="SAM" id="MobiDB-lite"/>
    </source>
</evidence>
<dbReference type="Pfam" id="PF03357">
    <property type="entry name" value="Snf7"/>
    <property type="match status" value="1"/>
</dbReference>
<keyword evidence="3" id="KW-0967">Endosome</keyword>
<dbReference type="OrthoDB" id="5592979at2759"/>
<organism evidence="6 7">
    <name type="scientific">Carpinus fangiana</name>
    <dbReference type="NCBI Taxonomy" id="176857"/>
    <lineage>
        <taxon>Eukaryota</taxon>
        <taxon>Viridiplantae</taxon>
        <taxon>Streptophyta</taxon>
        <taxon>Embryophyta</taxon>
        <taxon>Tracheophyta</taxon>
        <taxon>Spermatophyta</taxon>
        <taxon>Magnoliopsida</taxon>
        <taxon>eudicotyledons</taxon>
        <taxon>Gunneridae</taxon>
        <taxon>Pentapetalae</taxon>
        <taxon>rosids</taxon>
        <taxon>fabids</taxon>
        <taxon>Fagales</taxon>
        <taxon>Betulaceae</taxon>
        <taxon>Carpinus</taxon>
    </lineage>
</organism>